<dbReference type="eggNOG" id="COG0732">
    <property type="taxonomic scope" value="Bacteria"/>
</dbReference>
<dbReference type="STRING" id="1453498.LG45_10565"/>
<keyword evidence="2" id="KW-0680">Restriction system</keyword>
<evidence type="ECO:0000256" key="1">
    <source>
        <dbReference type="ARBA" id="ARBA00010923"/>
    </source>
</evidence>
<comment type="similarity">
    <text evidence="1">Belongs to the type-I restriction system S methylase family.</text>
</comment>
<dbReference type="EMBL" id="JRHH01000004">
    <property type="protein sequence ID" value="KGD67574.1"/>
    <property type="molecule type" value="Genomic_DNA"/>
</dbReference>
<dbReference type="InterPro" id="IPR044946">
    <property type="entry name" value="Restrct_endonuc_typeI_TRD_sf"/>
</dbReference>
<feature type="domain" description="Type I restriction modification DNA specificity" evidence="4">
    <location>
        <begin position="29"/>
        <end position="197"/>
    </location>
</feature>
<dbReference type="PANTHER" id="PTHR30408">
    <property type="entry name" value="TYPE-1 RESTRICTION ENZYME ECOKI SPECIFICITY PROTEIN"/>
    <property type="match status" value="1"/>
</dbReference>
<evidence type="ECO:0000256" key="2">
    <source>
        <dbReference type="ARBA" id="ARBA00022747"/>
    </source>
</evidence>
<protein>
    <recommendedName>
        <fullName evidence="4">Type I restriction modification DNA specificity domain-containing protein</fullName>
    </recommendedName>
</protein>
<dbReference type="Proteomes" id="UP000029554">
    <property type="component" value="Unassembled WGS sequence"/>
</dbReference>
<sequence length="395" mass="45220">MSKLSNIPQLRFKEFEGINKDISYRNHSFKDIFQFSTGKNIKQNEASTFFETPCVRYGELYHMYNEVICEVINKTNLDRSELLFSKGDEILLPSAGEDPLDIGSASALTIENVAIGRTINILRPFKEGIYSQIYVSYYINEKLKKKISKLAKGSSISNVYNSDLKTLEIILPTLPEQEKIASFLSAIDEKIQQLTRKAVLLERYKKGVMQQLFSGKLRFKDENGKEYADWEEKKLGDVARITTGSSNRQDSNLDGEYTFFDRSQDIRTSNIFLFDAEAIIVPGEGQEFIPKYFIGKFDLHQRTYAIMDFGENNGKFLYYYIGYNSNHLNSHAVGSTVKSLRLPMFEKMPINFPSIPEQQKIAGFLSGIDEKIVVVQGELKKMQGFKKGLLQQMFV</sequence>
<evidence type="ECO:0000313" key="6">
    <source>
        <dbReference type="Proteomes" id="UP000029554"/>
    </source>
</evidence>
<name>A0A095STD1_9FLAO</name>
<accession>A0A095STD1</accession>
<keyword evidence="6" id="KW-1185">Reference proteome</keyword>
<evidence type="ECO:0000313" key="5">
    <source>
        <dbReference type="EMBL" id="KGD67574.1"/>
    </source>
</evidence>
<dbReference type="PANTHER" id="PTHR30408:SF12">
    <property type="entry name" value="TYPE I RESTRICTION ENZYME MJAVIII SPECIFICITY SUBUNIT"/>
    <property type="match status" value="1"/>
</dbReference>
<gene>
    <name evidence="5" type="ORF">LG45_10565</name>
</gene>
<evidence type="ECO:0000259" key="4">
    <source>
        <dbReference type="Pfam" id="PF01420"/>
    </source>
</evidence>
<comment type="caution">
    <text evidence="5">The sequence shown here is derived from an EMBL/GenBank/DDBJ whole genome shotgun (WGS) entry which is preliminary data.</text>
</comment>
<dbReference type="OrthoDB" id="667970at2"/>
<dbReference type="GO" id="GO:0003677">
    <property type="term" value="F:DNA binding"/>
    <property type="evidence" value="ECO:0007669"/>
    <property type="project" value="UniProtKB-KW"/>
</dbReference>
<dbReference type="AlphaFoldDB" id="A0A095STD1"/>
<dbReference type="Gene3D" id="3.90.220.20">
    <property type="entry name" value="DNA methylase specificity domains"/>
    <property type="match status" value="2"/>
</dbReference>
<dbReference type="InterPro" id="IPR000055">
    <property type="entry name" value="Restrct_endonuc_typeI_TRD"/>
</dbReference>
<organism evidence="5 6">
    <name type="scientific">Flavobacterium aquatile LMG 4008 = ATCC 11947</name>
    <dbReference type="NCBI Taxonomy" id="1453498"/>
    <lineage>
        <taxon>Bacteria</taxon>
        <taxon>Pseudomonadati</taxon>
        <taxon>Bacteroidota</taxon>
        <taxon>Flavobacteriia</taxon>
        <taxon>Flavobacteriales</taxon>
        <taxon>Flavobacteriaceae</taxon>
        <taxon>Flavobacterium</taxon>
    </lineage>
</organism>
<dbReference type="Pfam" id="PF01420">
    <property type="entry name" value="Methylase_S"/>
    <property type="match status" value="2"/>
</dbReference>
<dbReference type="Gene3D" id="1.10.287.1120">
    <property type="entry name" value="Bipartite methylase S protein"/>
    <property type="match status" value="1"/>
</dbReference>
<feature type="domain" description="Type I restriction modification DNA specificity" evidence="4">
    <location>
        <begin position="229"/>
        <end position="376"/>
    </location>
</feature>
<keyword evidence="3" id="KW-0238">DNA-binding</keyword>
<dbReference type="InterPro" id="IPR052021">
    <property type="entry name" value="Type-I_RS_S_subunit"/>
</dbReference>
<dbReference type="RefSeq" id="WP_035126894.1">
    <property type="nucleotide sequence ID" value="NZ_JRHH01000004.1"/>
</dbReference>
<proteinExistence type="inferred from homology"/>
<reference evidence="5 6" key="1">
    <citation type="submission" date="2014-09" db="EMBL/GenBank/DDBJ databases">
        <title>Whole Genome Shotgun of Flavobacterium aquatile LMG 4008.</title>
        <authorList>
            <person name="Gale A.N."/>
            <person name="Pipes S.E."/>
            <person name="Newman J.D."/>
        </authorList>
    </citation>
    <scope>NUCLEOTIDE SEQUENCE [LARGE SCALE GENOMIC DNA]</scope>
    <source>
        <strain evidence="5 6">LMG 4008</strain>
    </source>
</reference>
<evidence type="ECO:0000256" key="3">
    <source>
        <dbReference type="ARBA" id="ARBA00023125"/>
    </source>
</evidence>
<dbReference type="GO" id="GO:0009307">
    <property type="term" value="P:DNA restriction-modification system"/>
    <property type="evidence" value="ECO:0007669"/>
    <property type="project" value="UniProtKB-KW"/>
</dbReference>
<dbReference type="SUPFAM" id="SSF116734">
    <property type="entry name" value="DNA methylase specificity domain"/>
    <property type="match status" value="2"/>
</dbReference>